<reference evidence="6 7" key="1">
    <citation type="submission" date="2020-07" db="EMBL/GenBank/DDBJ databases">
        <title>Stappia sp., F7233, whole genome shotgun sequencing project.</title>
        <authorList>
            <person name="Jiang S."/>
            <person name="Liu Z.W."/>
            <person name="Du Z.J."/>
        </authorList>
    </citation>
    <scope>NUCLEOTIDE SEQUENCE [LARGE SCALE GENOMIC DNA]</scope>
    <source>
        <strain evidence="6 7">F7233</strain>
    </source>
</reference>
<keyword evidence="7" id="KW-1185">Reference proteome</keyword>
<proteinExistence type="predicted"/>
<dbReference type="AlphaFoldDB" id="A0A839AD94"/>
<gene>
    <name evidence="6" type="ORF">H2509_05710</name>
</gene>
<evidence type="ECO:0000256" key="3">
    <source>
        <dbReference type="ARBA" id="ARBA00047846"/>
    </source>
</evidence>
<dbReference type="GO" id="GO:0004077">
    <property type="term" value="F:biotin--[biotin carboxyl-carrier protein] ligase activity"/>
    <property type="evidence" value="ECO:0007669"/>
    <property type="project" value="UniProtKB-EC"/>
</dbReference>
<dbReference type="EMBL" id="JACFXV010000043">
    <property type="protein sequence ID" value="MBA5776619.1"/>
    <property type="molecule type" value="Genomic_DNA"/>
</dbReference>
<evidence type="ECO:0000313" key="6">
    <source>
        <dbReference type="EMBL" id="MBA5776619.1"/>
    </source>
</evidence>
<accession>A0A839AD94</accession>
<evidence type="ECO:0000259" key="5">
    <source>
        <dbReference type="Pfam" id="PF16917"/>
    </source>
</evidence>
<organism evidence="6 7">
    <name type="scientific">Stappia albiluteola</name>
    <dbReference type="NCBI Taxonomy" id="2758565"/>
    <lineage>
        <taxon>Bacteria</taxon>
        <taxon>Pseudomonadati</taxon>
        <taxon>Pseudomonadota</taxon>
        <taxon>Alphaproteobacteria</taxon>
        <taxon>Hyphomicrobiales</taxon>
        <taxon>Stappiaceae</taxon>
        <taxon>Stappia</taxon>
    </lineage>
</organism>
<name>A0A839AD94_9HYPH</name>
<comment type="caution">
    <text evidence="6">The sequence shown here is derived from an EMBL/GenBank/DDBJ whole genome shotgun (WGS) entry which is preliminary data.</text>
</comment>
<evidence type="ECO:0000313" key="7">
    <source>
        <dbReference type="Proteomes" id="UP000541109"/>
    </source>
</evidence>
<feature type="domain" description="BPL/LPL catalytic" evidence="5">
    <location>
        <begin position="8"/>
        <end position="193"/>
    </location>
</feature>
<dbReference type="InterPro" id="IPR004143">
    <property type="entry name" value="BPL_LPL_catalytic"/>
</dbReference>
<comment type="catalytic activity">
    <reaction evidence="3">
        <text>biotin + L-lysyl-[protein] + ATP = N(6)-biotinyl-L-lysyl-[protein] + AMP + diphosphate + H(+)</text>
        <dbReference type="Rhea" id="RHEA:11756"/>
        <dbReference type="Rhea" id="RHEA-COMP:9752"/>
        <dbReference type="Rhea" id="RHEA-COMP:10505"/>
        <dbReference type="ChEBI" id="CHEBI:15378"/>
        <dbReference type="ChEBI" id="CHEBI:29969"/>
        <dbReference type="ChEBI" id="CHEBI:30616"/>
        <dbReference type="ChEBI" id="CHEBI:33019"/>
        <dbReference type="ChEBI" id="CHEBI:57586"/>
        <dbReference type="ChEBI" id="CHEBI:83144"/>
        <dbReference type="ChEBI" id="CHEBI:456215"/>
        <dbReference type="EC" id="6.3.4.15"/>
    </reaction>
</comment>
<dbReference type="RefSeq" id="WP_182163176.1">
    <property type="nucleotide sequence ID" value="NZ_JACFXV010000043.1"/>
</dbReference>
<feature type="domain" description="Biotin protein ligase C-terminal" evidence="4">
    <location>
        <begin position="200"/>
        <end position="234"/>
    </location>
</feature>
<protein>
    <recommendedName>
        <fullName evidence="2">biotin--[biotin carboxyl-carrier protein] ligase</fullName>
        <ecNumber evidence="2">6.3.4.15</ecNumber>
    </recommendedName>
</protein>
<evidence type="ECO:0000259" key="4">
    <source>
        <dbReference type="Pfam" id="PF02237"/>
    </source>
</evidence>
<dbReference type="Pfam" id="PF16917">
    <property type="entry name" value="BPL_LplA_LipB_2"/>
    <property type="match status" value="1"/>
</dbReference>
<evidence type="ECO:0000256" key="2">
    <source>
        <dbReference type="ARBA" id="ARBA00024227"/>
    </source>
</evidence>
<dbReference type="Gene3D" id="3.30.930.10">
    <property type="entry name" value="Bira Bifunctional Protein, Domain 2"/>
    <property type="match status" value="1"/>
</dbReference>
<dbReference type="Pfam" id="PF02237">
    <property type="entry name" value="BPL_C"/>
    <property type="match status" value="1"/>
</dbReference>
<keyword evidence="1" id="KW-0092">Biotin</keyword>
<dbReference type="InterPro" id="IPR003142">
    <property type="entry name" value="BPL_C"/>
</dbReference>
<dbReference type="EC" id="6.3.4.15" evidence="2"/>
<sequence length="249" mass="26857">MTPVEPSFPPLLTGIAVDAGTDAFAAACEGARRGELGAGDFVWSRAIDRISVALVLEPDVDRRRAREMLFVAMVALADAIGANTPPEFAFTWLWPATLRANGAAVGQMRYQEAPAASDDATPDWLAVGIEIRLFDVTAPEGEPGERPDRTTLAEEGAGDLEAGEMISSLARHWLTWIHRWETDGIRPVHEAWLFRADGYGKEVALPSLHGEAKGIFLGLDEAGNLLLKAEGGVRLLSLAEHLAIQRPEA</sequence>
<evidence type="ECO:0000256" key="1">
    <source>
        <dbReference type="ARBA" id="ARBA00023267"/>
    </source>
</evidence>
<dbReference type="InterPro" id="IPR045864">
    <property type="entry name" value="aa-tRNA-synth_II/BPL/LPL"/>
</dbReference>
<dbReference type="Proteomes" id="UP000541109">
    <property type="component" value="Unassembled WGS sequence"/>
</dbReference>